<keyword evidence="1" id="KW-1133">Transmembrane helix</keyword>
<evidence type="ECO:0000313" key="2">
    <source>
        <dbReference type="EMBL" id="KAH3737279.1"/>
    </source>
</evidence>
<feature type="transmembrane region" description="Helical" evidence="1">
    <location>
        <begin position="37"/>
        <end position="58"/>
    </location>
</feature>
<gene>
    <name evidence="2" type="ORF">DPMN_043862</name>
</gene>
<protein>
    <submittedName>
        <fullName evidence="2">Uncharacterized protein</fullName>
    </submittedName>
</protein>
<reference evidence="2" key="1">
    <citation type="journal article" date="2019" name="bioRxiv">
        <title>The Genome of the Zebra Mussel, Dreissena polymorpha: A Resource for Invasive Species Research.</title>
        <authorList>
            <person name="McCartney M.A."/>
            <person name="Auch B."/>
            <person name="Kono T."/>
            <person name="Mallez S."/>
            <person name="Zhang Y."/>
            <person name="Obille A."/>
            <person name="Becker A."/>
            <person name="Abrahante J.E."/>
            <person name="Garbe J."/>
            <person name="Badalamenti J.P."/>
            <person name="Herman A."/>
            <person name="Mangelson H."/>
            <person name="Liachko I."/>
            <person name="Sullivan S."/>
            <person name="Sone E.D."/>
            <person name="Koren S."/>
            <person name="Silverstein K.A.T."/>
            <person name="Beckman K.B."/>
            <person name="Gohl D.M."/>
        </authorList>
    </citation>
    <scope>NUCLEOTIDE SEQUENCE</scope>
    <source>
        <strain evidence="2">Duluth1</strain>
        <tissue evidence="2">Whole animal</tissue>
    </source>
</reference>
<evidence type="ECO:0000256" key="1">
    <source>
        <dbReference type="SAM" id="Phobius"/>
    </source>
</evidence>
<dbReference type="EMBL" id="JAIWYP010000011">
    <property type="protein sequence ID" value="KAH3737279.1"/>
    <property type="molecule type" value="Genomic_DNA"/>
</dbReference>
<keyword evidence="3" id="KW-1185">Reference proteome</keyword>
<keyword evidence="1" id="KW-0472">Membrane</keyword>
<organism evidence="2 3">
    <name type="scientific">Dreissena polymorpha</name>
    <name type="common">Zebra mussel</name>
    <name type="synonym">Mytilus polymorpha</name>
    <dbReference type="NCBI Taxonomy" id="45954"/>
    <lineage>
        <taxon>Eukaryota</taxon>
        <taxon>Metazoa</taxon>
        <taxon>Spiralia</taxon>
        <taxon>Lophotrochozoa</taxon>
        <taxon>Mollusca</taxon>
        <taxon>Bivalvia</taxon>
        <taxon>Autobranchia</taxon>
        <taxon>Heteroconchia</taxon>
        <taxon>Euheterodonta</taxon>
        <taxon>Imparidentia</taxon>
        <taxon>Neoheterodontei</taxon>
        <taxon>Myida</taxon>
        <taxon>Dreissenoidea</taxon>
        <taxon>Dreissenidae</taxon>
        <taxon>Dreissena</taxon>
    </lineage>
</organism>
<reference evidence="2" key="2">
    <citation type="submission" date="2020-11" db="EMBL/GenBank/DDBJ databases">
        <authorList>
            <person name="McCartney M.A."/>
            <person name="Auch B."/>
            <person name="Kono T."/>
            <person name="Mallez S."/>
            <person name="Becker A."/>
            <person name="Gohl D.M."/>
            <person name="Silverstein K.A.T."/>
            <person name="Koren S."/>
            <person name="Bechman K.B."/>
            <person name="Herman A."/>
            <person name="Abrahante J.E."/>
            <person name="Garbe J."/>
        </authorList>
    </citation>
    <scope>NUCLEOTIDE SEQUENCE</scope>
    <source>
        <strain evidence="2">Duluth1</strain>
        <tissue evidence="2">Whole animal</tissue>
    </source>
</reference>
<name>A0A9D4D346_DREPO</name>
<feature type="transmembrane region" description="Helical" evidence="1">
    <location>
        <begin position="70"/>
        <end position="89"/>
    </location>
</feature>
<dbReference type="AlphaFoldDB" id="A0A9D4D346"/>
<accession>A0A9D4D346</accession>
<comment type="caution">
    <text evidence="2">The sequence shown here is derived from an EMBL/GenBank/DDBJ whole genome shotgun (WGS) entry which is preliminary data.</text>
</comment>
<keyword evidence="1" id="KW-0812">Transmembrane</keyword>
<dbReference type="Proteomes" id="UP000828390">
    <property type="component" value="Unassembled WGS sequence"/>
</dbReference>
<sequence>MLRIAEALGIDPRSNAESILTLHTFAEPGSCVITTTVAMKVIVCFLVACLVALVAAQAPMGADPAAAANPMSALAGGGGMRGMMMFNLMRSNEMMYEYMMCSQARIPMFMCMQMIS</sequence>
<evidence type="ECO:0000313" key="3">
    <source>
        <dbReference type="Proteomes" id="UP000828390"/>
    </source>
</evidence>
<proteinExistence type="predicted"/>